<accession>A0A151B7J1</accession>
<dbReference type="AlphaFoldDB" id="A0A151B7J1"/>
<dbReference type="Proteomes" id="UP000075531">
    <property type="component" value="Unassembled WGS sequence"/>
</dbReference>
<comment type="caution">
    <text evidence="2">The sequence shown here is derived from an EMBL/GenBank/DDBJ whole genome shotgun (WGS) entry which is preliminary data.</text>
</comment>
<evidence type="ECO:0000313" key="2">
    <source>
        <dbReference type="EMBL" id="KYH35854.1"/>
    </source>
</evidence>
<dbReference type="PATRIC" id="fig|1121338.3.peg.251"/>
<dbReference type="RefSeq" id="WP_066821311.1">
    <property type="nucleotide sequence ID" value="NZ_LTBA01000001.1"/>
</dbReference>
<evidence type="ECO:0000256" key="1">
    <source>
        <dbReference type="SAM" id="Coils"/>
    </source>
</evidence>
<keyword evidence="3" id="KW-1185">Reference proteome</keyword>
<sequence>MNSENIKSLIRQIQDELMLAENKFNNALNQTDMDIAAIDIKACEDKLNLLYKKAKEMGL</sequence>
<reference evidence="2 3" key="1">
    <citation type="submission" date="2016-02" db="EMBL/GenBank/DDBJ databases">
        <title>Genome sequence of Clostridium tepidiprofundi DSM 19306.</title>
        <authorList>
            <person name="Poehlein A."/>
            <person name="Daniel R."/>
        </authorList>
    </citation>
    <scope>NUCLEOTIDE SEQUENCE [LARGE SCALE GENOMIC DNA]</scope>
    <source>
        <strain evidence="2 3">DSM 19306</strain>
    </source>
</reference>
<name>A0A151B7J1_9CLOT</name>
<dbReference type="STRING" id="1121338.CLTEP_02470"/>
<proteinExistence type="predicted"/>
<organism evidence="2 3">
    <name type="scientific">Clostridium tepidiprofundi DSM 19306</name>
    <dbReference type="NCBI Taxonomy" id="1121338"/>
    <lineage>
        <taxon>Bacteria</taxon>
        <taxon>Bacillati</taxon>
        <taxon>Bacillota</taxon>
        <taxon>Clostridia</taxon>
        <taxon>Eubacteriales</taxon>
        <taxon>Clostridiaceae</taxon>
        <taxon>Clostridium</taxon>
    </lineage>
</organism>
<dbReference type="EMBL" id="LTBA01000001">
    <property type="protein sequence ID" value="KYH35854.1"/>
    <property type="molecule type" value="Genomic_DNA"/>
</dbReference>
<gene>
    <name evidence="2" type="ORF">CLTEP_02470</name>
</gene>
<protein>
    <submittedName>
        <fullName evidence="2">Uncharacterized protein</fullName>
    </submittedName>
</protein>
<feature type="coiled-coil region" evidence="1">
    <location>
        <begin position="3"/>
        <end position="30"/>
    </location>
</feature>
<evidence type="ECO:0000313" key="3">
    <source>
        <dbReference type="Proteomes" id="UP000075531"/>
    </source>
</evidence>
<keyword evidence="1" id="KW-0175">Coiled coil</keyword>